<sequence>MIQSTMQDFPLTVGAILRHGSRVFGRSECVTWTGSGARRATYAQIAENAGRLAAALTRLGVRAGDPVATFCWNHQEHLEAYFGVPGMGAVLHTLNIRLFPDQLAHIIDHAEDRVVLVDDSLLPLLARVAGRVHSVESYIVVGDGDAEPLEKALRDGGRNARVLRYRDLLAAEDPGFAWPQIDERAAASMCYTSGTTGDPKGVVYSHRSTFLHAMAVQSASLVGITEADRVLTIVPMFHVNAWGLPYGAMLSGASLHMPGPFLQPEHLTRFIASERSTVASAVPTIWNGILEYGAAHEIDLSSLRAGTSGGAAAPRAMLERFEERYGLRIIQGWGMTETSPLGGMAFPPPGVEPGTPEDVDWRMKSGRITAGVEMRIVDDAGRELPWDGASVGEIEVRGPWITGAYHRDPAPEKFHDGWLRTGDIGTIDERGFFQITDRAKDVIKSGGEWISSVELENHLMAHPGVLEAAVIGVPDPKWDERPLACVVRRPGSAVTAEELAAFLDGKVARWQVPENWTFLDEIPKTTVGKFDKKPLRAWFRENALQVERVERPARS</sequence>
<protein>
    <submittedName>
        <fullName evidence="5">Long-chain-fatty-acid--CoA ligase</fullName>
    </submittedName>
</protein>
<dbReference type="Proteomes" id="UP001165124">
    <property type="component" value="Unassembled WGS sequence"/>
</dbReference>
<dbReference type="Gene3D" id="3.40.50.12780">
    <property type="entry name" value="N-terminal domain of ligase-like"/>
    <property type="match status" value="1"/>
</dbReference>
<feature type="domain" description="AMP-dependent synthetase/ligase" evidence="3">
    <location>
        <begin position="25"/>
        <end position="405"/>
    </location>
</feature>
<evidence type="ECO:0000313" key="5">
    <source>
        <dbReference type="EMBL" id="GLW66496.1"/>
    </source>
</evidence>
<proteinExistence type="inferred from homology"/>
<dbReference type="InterPro" id="IPR042099">
    <property type="entry name" value="ANL_N_sf"/>
</dbReference>
<dbReference type="InterPro" id="IPR000873">
    <property type="entry name" value="AMP-dep_synth/lig_dom"/>
</dbReference>
<dbReference type="InterPro" id="IPR020845">
    <property type="entry name" value="AMP-binding_CS"/>
</dbReference>
<comment type="caution">
    <text evidence="5">The sequence shown here is derived from an EMBL/GenBank/DDBJ whole genome shotgun (WGS) entry which is preliminary data.</text>
</comment>
<dbReference type="SUPFAM" id="SSF56801">
    <property type="entry name" value="Acetyl-CoA synthetase-like"/>
    <property type="match status" value="1"/>
</dbReference>
<evidence type="ECO:0000313" key="6">
    <source>
        <dbReference type="Proteomes" id="UP001165124"/>
    </source>
</evidence>
<keyword evidence="2 5" id="KW-0436">Ligase</keyword>
<dbReference type="AlphaFoldDB" id="A0A9W6UWA5"/>
<evidence type="ECO:0000256" key="1">
    <source>
        <dbReference type="ARBA" id="ARBA00006432"/>
    </source>
</evidence>
<dbReference type="PANTHER" id="PTHR43767">
    <property type="entry name" value="LONG-CHAIN-FATTY-ACID--COA LIGASE"/>
    <property type="match status" value="1"/>
</dbReference>
<gene>
    <name evidence="5" type="primary">fadD14</name>
    <name evidence="5" type="ORF">Arub01_47400</name>
</gene>
<dbReference type="PROSITE" id="PS00455">
    <property type="entry name" value="AMP_BINDING"/>
    <property type="match status" value="1"/>
</dbReference>
<organism evidence="5 6">
    <name type="scientific">Actinomadura rubrobrunea</name>
    <dbReference type="NCBI Taxonomy" id="115335"/>
    <lineage>
        <taxon>Bacteria</taxon>
        <taxon>Bacillati</taxon>
        <taxon>Actinomycetota</taxon>
        <taxon>Actinomycetes</taxon>
        <taxon>Streptosporangiales</taxon>
        <taxon>Thermomonosporaceae</taxon>
        <taxon>Actinomadura</taxon>
    </lineage>
</organism>
<dbReference type="InterPro" id="IPR045851">
    <property type="entry name" value="AMP-bd_C_sf"/>
</dbReference>
<name>A0A9W6UWA5_9ACTN</name>
<dbReference type="Gene3D" id="3.30.300.30">
    <property type="match status" value="1"/>
</dbReference>
<dbReference type="NCBIfam" id="NF004837">
    <property type="entry name" value="PRK06187.1"/>
    <property type="match status" value="1"/>
</dbReference>
<dbReference type="PANTHER" id="PTHR43767:SF11">
    <property type="entry name" value="MEDIUM-CHAIN-FATTY-ACID--COA LIGASE"/>
    <property type="match status" value="1"/>
</dbReference>
<dbReference type="InterPro" id="IPR025110">
    <property type="entry name" value="AMP-bd_C"/>
</dbReference>
<evidence type="ECO:0000256" key="2">
    <source>
        <dbReference type="ARBA" id="ARBA00022598"/>
    </source>
</evidence>
<keyword evidence="6" id="KW-1185">Reference proteome</keyword>
<comment type="similarity">
    <text evidence="1">Belongs to the ATP-dependent AMP-binding enzyme family.</text>
</comment>
<evidence type="ECO:0000259" key="4">
    <source>
        <dbReference type="Pfam" id="PF13193"/>
    </source>
</evidence>
<dbReference type="Pfam" id="PF00501">
    <property type="entry name" value="AMP-binding"/>
    <property type="match status" value="1"/>
</dbReference>
<dbReference type="CDD" id="cd12119">
    <property type="entry name" value="ttLC_FACS_AlkK_like"/>
    <property type="match status" value="1"/>
</dbReference>
<dbReference type="GO" id="GO:0016877">
    <property type="term" value="F:ligase activity, forming carbon-sulfur bonds"/>
    <property type="evidence" value="ECO:0007669"/>
    <property type="project" value="UniProtKB-ARBA"/>
</dbReference>
<evidence type="ECO:0000259" key="3">
    <source>
        <dbReference type="Pfam" id="PF00501"/>
    </source>
</evidence>
<dbReference type="FunFam" id="3.30.300.30:FF:000008">
    <property type="entry name" value="2,3-dihydroxybenzoate-AMP ligase"/>
    <property type="match status" value="1"/>
</dbReference>
<accession>A0A9W6UWA5</accession>
<reference evidence="5" key="1">
    <citation type="submission" date="2023-02" db="EMBL/GenBank/DDBJ databases">
        <title>Actinomadura rubrobrunea NBRC 14622.</title>
        <authorList>
            <person name="Ichikawa N."/>
            <person name="Sato H."/>
            <person name="Tonouchi N."/>
        </authorList>
    </citation>
    <scope>NUCLEOTIDE SEQUENCE</scope>
    <source>
        <strain evidence="5">NBRC 14622</strain>
    </source>
</reference>
<dbReference type="Pfam" id="PF13193">
    <property type="entry name" value="AMP-binding_C"/>
    <property type="match status" value="1"/>
</dbReference>
<dbReference type="RefSeq" id="WP_067916978.1">
    <property type="nucleotide sequence ID" value="NZ_BSRZ01000015.1"/>
</dbReference>
<dbReference type="EMBL" id="BSRZ01000015">
    <property type="protein sequence ID" value="GLW66496.1"/>
    <property type="molecule type" value="Genomic_DNA"/>
</dbReference>
<feature type="domain" description="AMP-binding enzyme C-terminal" evidence="4">
    <location>
        <begin position="454"/>
        <end position="529"/>
    </location>
</feature>
<dbReference type="InterPro" id="IPR050237">
    <property type="entry name" value="ATP-dep_AMP-bd_enzyme"/>
</dbReference>